<dbReference type="EMBL" id="VSSQ01000088">
    <property type="protein sequence ID" value="MPL75447.1"/>
    <property type="molecule type" value="Genomic_DNA"/>
</dbReference>
<evidence type="ECO:0000256" key="3">
    <source>
        <dbReference type="ARBA" id="ARBA00022676"/>
    </source>
</evidence>
<evidence type="ECO:0000256" key="5">
    <source>
        <dbReference type="ARBA" id="ARBA00022975"/>
    </source>
</evidence>
<dbReference type="GO" id="GO:0004588">
    <property type="term" value="F:orotate phosphoribosyltransferase activity"/>
    <property type="evidence" value="ECO:0007669"/>
    <property type="project" value="UniProtKB-EC"/>
</dbReference>
<dbReference type="UniPathway" id="UPA00070">
    <property type="reaction ID" value="UER00119"/>
</dbReference>
<dbReference type="InterPro" id="IPR004467">
    <property type="entry name" value="Or_phspho_trans_dom"/>
</dbReference>
<evidence type="ECO:0000256" key="2">
    <source>
        <dbReference type="ARBA" id="ARBA00011971"/>
    </source>
</evidence>
<dbReference type="GO" id="GO:0019856">
    <property type="term" value="P:pyrimidine nucleobase biosynthetic process"/>
    <property type="evidence" value="ECO:0007669"/>
    <property type="project" value="TreeGrafter"/>
</dbReference>
<feature type="domain" description="Phosphoribosyltransferase" evidence="6">
    <location>
        <begin position="38"/>
        <end position="154"/>
    </location>
</feature>
<evidence type="ECO:0000256" key="4">
    <source>
        <dbReference type="ARBA" id="ARBA00022679"/>
    </source>
</evidence>
<dbReference type="CDD" id="cd06223">
    <property type="entry name" value="PRTases_typeI"/>
    <property type="match status" value="1"/>
</dbReference>
<comment type="pathway">
    <text evidence="1">Pyrimidine metabolism; UMP biosynthesis via de novo pathway; UMP from orotate: step 1/2.</text>
</comment>
<sequence length="174" mass="18790">MTSKEYLISILKDNNVFKTGNFVLSSGKESNYYIDMKKAITDPNILKTISELINMSIKDDSIDKVAGPALGAVPIATAVSLRSEIPLLMIRKEKKGYGTSKLIEGELDEGDNIVVVEDVTTTGGSLLKAIKAIQENGGIVKKAIVVVDREEGAISSLENEGIIIEPLISVSEFF</sequence>
<protein>
    <recommendedName>
        <fullName evidence="2">orotate phosphoribosyltransferase</fullName>
        <ecNumber evidence="2">2.4.2.10</ecNumber>
    </recommendedName>
</protein>
<dbReference type="PANTHER" id="PTHR19278:SF9">
    <property type="entry name" value="URIDINE 5'-MONOPHOSPHATE SYNTHASE"/>
    <property type="match status" value="1"/>
</dbReference>
<dbReference type="SUPFAM" id="SSF53271">
    <property type="entry name" value="PRTase-like"/>
    <property type="match status" value="1"/>
</dbReference>
<dbReference type="NCBIfam" id="TIGR00336">
    <property type="entry name" value="pyrE"/>
    <property type="match status" value="1"/>
</dbReference>
<evidence type="ECO:0000256" key="1">
    <source>
        <dbReference type="ARBA" id="ARBA00004889"/>
    </source>
</evidence>
<reference evidence="7" key="1">
    <citation type="submission" date="2019-08" db="EMBL/GenBank/DDBJ databases">
        <authorList>
            <person name="Kucharzyk K."/>
            <person name="Murdoch R.W."/>
            <person name="Higgins S."/>
            <person name="Loffler F."/>
        </authorList>
    </citation>
    <scope>NUCLEOTIDE SEQUENCE</scope>
</reference>
<name>A0A644U918_9ZZZZ</name>
<keyword evidence="4 7" id="KW-0808">Transferase</keyword>
<dbReference type="Pfam" id="PF00156">
    <property type="entry name" value="Pribosyltran"/>
    <property type="match status" value="1"/>
</dbReference>
<keyword evidence="5" id="KW-0665">Pyrimidine biosynthesis</keyword>
<proteinExistence type="inferred from homology"/>
<dbReference type="HAMAP" id="MF_01208">
    <property type="entry name" value="PyrE"/>
    <property type="match status" value="1"/>
</dbReference>
<evidence type="ECO:0000313" key="7">
    <source>
        <dbReference type="EMBL" id="MPL75447.1"/>
    </source>
</evidence>
<organism evidence="7">
    <name type="scientific">bioreactor metagenome</name>
    <dbReference type="NCBI Taxonomy" id="1076179"/>
    <lineage>
        <taxon>unclassified sequences</taxon>
        <taxon>metagenomes</taxon>
        <taxon>ecological metagenomes</taxon>
    </lineage>
</organism>
<dbReference type="InterPro" id="IPR023031">
    <property type="entry name" value="OPRT"/>
</dbReference>
<evidence type="ECO:0000259" key="6">
    <source>
        <dbReference type="Pfam" id="PF00156"/>
    </source>
</evidence>
<accession>A0A644U918</accession>
<dbReference type="Gene3D" id="3.40.50.2020">
    <property type="match status" value="1"/>
</dbReference>
<dbReference type="PANTHER" id="PTHR19278">
    <property type="entry name" value="OROTATE PHOSPHORIBOSYLTRANSFERASE"/>
    <property type="match status" value="1"/>
</dbReference>
<dbReference type="EC" id="2.4.2.10" evidence="2"/>
<dbReference type="InterPro" id="IPR029057">
    <property type="entry name" value="PRTase-like"/>
</dbReference>
<dbReference type="AlphaFoldDB" id="A0A644U918"/>
<keyword evidence="3 7" id="KW-0328">Glycosyltransferase</keyword>
<dbReference type="GO" id="GO:0044205">
    <property type="term" value="P:'de novo' UMP biosynthetic process"/>
    <property type="evidence" value="ECO:0007669"/>
    <property type="project" value="UniProtKB-UniPathway"/>
</dbReference>
<comment type="caution">
    <text evidence="7">The sequence shown here is derived from an EMBL/GenBank/DDBJ whole genome shotgun (WGS) entry which is preliminary data.</text>
</comment>
<dbReference type="InterPro" id="IPR000836">
    <property type="entry name" value="PRTase_dom"/>
</dbReference>
<gene>
    <name evidence="7" type="primary">pyrE_8</name>
    <name evidence="7" type="ORF">SDC9_21271</name>
</gene>